<dbReference type="SUPFAM" id="SSF56645">
    <property type="entry name" value="Acyl-CoA dehydrogenase NM domain-like"/>
    <property type="match status" value="1"/>
</dbReference>
<evidence type="ECO:0000259" key="9">
    <source>
        <dbReference type="Pfam" id="PF02771"/>
    </source>
</evidence>
<evidence type="ECO:0000256" key="3">
    <source>
        <dbReference type="ARBA" id="ARBA00022630"/>
    </source>
</evidence>
<dbReference type="Proteomes" id="UP001596492">
    <property type="component" value="Unassembled WGS sequence"/>
</dbReference>
<accession>A0ABW2ILT5</accession>
<evidence type="ECO:0000256" key="5">
    <source>
        <dbReference type="ARBA" id="ARBA00023002"/>
    </source>
</evidence>
<evidence type="ECO:0000256" key="1">
    <source>
        <dbReference type="ARBA" id="ARBA00001974"/>
    </source>
</evidence>
<dbReference type="EC" id="1.3.8.-" evidence="11"/>
<dbReference type="InterPro" id="IPR025878">
    <property type="entry name" value="Acyl-CoA_dh-like_C_dom"/>
</dbReference>
<dbReference type="PANTHER" id="PTHR42803">
    <property type="entry name" value="ACYL-COA DEHYDROGENASE"/>
    <property type="match status" value="1"/>
</dbReference>
<evidence type="ECO:0000313" key="12">
    <source>
        <dbReference type="Proteomes" id="UP001596492"/>
    </source>
</evidence>
<dbReference type="InterPro" id="IPR037069">
    <property type="entry name" value="AcylCoA_DH/ox_N_sf"/>
</dbReference>
<dbReference type="PANTHER" id="PTHR42803:SF1">
    <property type="entry name" value="BROAD-SPECIFICITY LINEAR ACYL-COA DEHYDROGENASE FADE5"/>
    <property type="match status" value="1"/>
</dbReference>
<dbReference type="Pfam" id="PF00441">
    <property type="entry name" value="Acyl-CoA_dh_1"/>
    <property type="match status" value="1"/>
</dbReference>
<gene>
    <name evidence="11" type="ORF">ACFQS8_09745</name>
</gene>
<evidence type="ECO:0000256" key="2">
    <source>
        <dbReference type="ARBA" id="ARBA00009347"/>
    </source>
</evidence>
<keyword evidence="3 6" id="KW-0285">Flavoprotein</keyword>
<dbReference type="InterPro" id="IPR013786">
    <property type="entry name" value="AcylCoA_DH/ox_N"/>
</dbReference>
<sequence length="591" mass="62561">MPYSAPLAAIENALKYNADIDAAGATGAFENYDSDLLAPVLEEANKLASNVLSPLNAEGHKHGATLKDGVVTAAPGFKEAYKTFAEGGWIGLPFPEEFGGQALPKSLAIAVMEMMQSANPSFSLNPMLTFGSIEALIEKGTDEQKSTYLEKLISGEWTGAMNLTEPTAGSDVGALKTKAVPNGDGSFAITGQKIFITWGEHDVAENIIQLVLARTPEAPAGSRGISLFLVPKFFVNADGSLGDRNTYQCIGLEEKIGIHASPTCVMEYNGAKGWLIGEENKGLAAMFIMMNAARLQVGLQGVSVCEAATQSAEAYARDRKQGKAPGVEGDAAIIHHPDIRRTLVSMAATTQAARAIVYACAGASDLAEHSKDAEDKAKFKQREDLLVPIAKAWCTDRGCDLANLAVQVYGGMGFMNESEAAQIMLDARINPIYEGTNAIQAMDLVGRKLSSDKGAGMQAIIADIRKTVSDASATGNGHLAIVANRLYSAVSYLEESTEWMLKSMADNRAVALAGATAYLRLAGDVVGGYLLAQSAIRSLEADDDFKTKAITLARVFADETLTQAQGRMEAVSAPANLVEDAMATLFDPIEA</sequence>
<evidence type="ECO:0000259" key="10">
    <source>
        <dbReference type="Pfam" id="PF12806"/>
    </source>
</evidence>
<dbReference type="Gene3D" id="1.20.140.10">
    <property type="entry name" value="Butyryl-CoA Dehydrogenase, subunit A, domain 3"/>
    <property type="match status" value="1"/>
</dbReference>
<dbReference type="Gene3D" id="2.40.110.10">
    <property type="entry name" value="Butyryl-CoA Dehydrogenase, subunit A, domain 2"/>
    <property type="match status" value="1"/>
</dbReference>
<evidence type="ECO:0000256" key="6">
    <source>
        <dbReference type="RuleBase" id="RU362125"/>
    </source>
</evidence>
<feature type="domain" description="Acetyl-CoA dehydrogenase-like C-terminal" evidence="10">
    <location>
        <begin position="461"/>
        <end position="578"/>
    </location>
</feature>
<reference evidence="12" key="1">
    <citation type="journal article" date="2019" name="Int. J. Syst. Evol. Microbiol.">
        <title>The Global Catalogue of Microorganisms (GCM) 10K type strain sequencing project: providing services to taxonomists for standard genome sequencing and annotation.</title>
        <authorList>
            <consortium name="The Broad Institute Genomics Platform"/>
            <consortium name="The Broad Institute Genome Sequencing Center for Infectious Disease"/>
            <person name="Wu L."/>
            <person name="Ma J."/>
        </authorList>
    </citation>
    <scope>NUCLEOTIDE SEQUENCE [LARGE SCALE GENOMIC DNA]</scope>
    <source>
        <strain evidence="12">CCUG 51308</strain>
    </source>
</reference>
<dbReference type="GO" id="GO:0016491">
    <property type="term" value="F:oxidoreductase activity"/>
    <property type="evidence" value="ECO:0007669"/>
    <property type="project" value="UniProtKB-KW"/>
</dbReference>
<feature type="domain" description="Acyl-CoA dehydrogenase/oxidase N-terminal" evidence="9">
    <location>
        <begin position="78"/>
        <end position="156"/>
    </location>
</feature>
<comment type="similarity">
    <text evidence="2 6">Belongs to the acyl-CoA dehydrogenase family.</text>
</comment>
<name>A0ABW2ILT5_9PROT</name>
<evidence type="ECO:0000313" key="11">
    <source>
        <dbReference type="EMBL" id="MFC7291897.1"/>
    </source>
</evidence>
<dbReference type="InterPro" id="IPR009075">
    <property type="entry name" value="AcylCo_DH/oxidase_C"/>
</dbReference>
<dbReference type="InterPro" id="IPR046373">
    <property type="entry name" value="Acyl-CoA_Oxase/DH_mid-dom_sf"/>
</dbReference>
<dbReference type="InterPro" id="IPR006091">
    <property type="entry name" value="Acyl-CoA_Oxase/DH_mid-dom"/>
</dbReference>
<keyword evidence="12" id="KW-1185">Reference proteome</keyword>
<feature type="domain" description="Acyl-CoA dehydrogenase/oxidase C-terminal" evidence="7">
    <location>
        <begin position="280"/>
        <end position="444"/>
    </location>
</feature>
<organism evidence="11 12">
    <name type="scientific">Hirschia litorea</name>
    <dbReference type="NCBI Taxonomy" id="1199156"/>
    <lineage>
        <taxon>Bacteria</taxon>
        <taxon>Pseudomonadati</taxon>
        <taxon>Pseudomonadota</taxon>
        <taxon>Alphaproteobacteria</taxon>
        <taxon>Hyphomonadales</taxon>
        <taxon>Hyphomonadaceae</taxon>
        <taxon>Hirschia</taxon>
    </lineage>
</organism>
<dbReference type="InterPro" id="IPR009100">
    <property type="entry name" value="AcylCoA_DH/oxidase_NM_dom_sf"/>
</dbReference>
<dbReference type="RefSeq" id="WP_382167135.1">
    <property type="nucleotide sequence ID" value="NZ_JBHTBR010000005.1"/>
</dbReference>
<evidence type="ECO:0000259" key="7">
    <source>
        <dbReference type="Pfam" id="PF00441"/>
    </source>
</evidence>
<dbReference type="Pfam" id="PF02770">
    <property type="entry name" value="Acyl-CoA_dh_M"/>
    <property type="match status" value="1"/>
</dbReference>
<evidence type="ECO:0000256" key="4">
    <source>
        <dbReference type="ARBA" id="ARBA00022827"/>
    </source>
</evidence>
<dbReference type="InterPro" id="IPR052166">
    <property type="entry name" value="Diverse_Acyl-CoA_DH"/>
</dbReference>
<dbReference type="Gene3D" id="1.10.540.10">
    <property type="entry name" value="Acyl-CoA dehydrogenase/oxidase, N-terminal domain"/>
    <property type="match status" value="1"/>
</dbReference>
<proteinExistence type="inferred from homology"/>
<dbReference type="InterPro" id="IPR036250">
    <property type="entry name" value="AcylCo_DH-like_C"/>
</dbReference>
<keyword evidence="5 6" id="KW-0560">Oxidoreductase</keyword>
<dbReference type="EMBL" id="JBHTBR010000005">
    <property type="protein sequence ID" value="MFC7291897.1"/>
    <property type="molecule type" value="Genomic_DNA"/>
</dbReference>
<keyword evidence="4 6" id="KW-0274">FAD</keyword>
<dbReference type="Pfam" id="PF02771">
    <property type="entry name" value="Acyl-CoA_dh_N"/>
    <property type="match status" value="1"/>
</dbReference>
<comment type="cofactor">
    <cofactor evidence="1 6">
        <name>FAD</name>
        <dbReference type="ChEBI" id="CHEBI:57692"/>
    </cofactor>
</comment>
<dbReference type="SUPFAM" id="SSF47203">
    <property type="entry name" value="Acyl-CoA dehydrogenase C-terminal domain-like"/>
    <property type="match status" value="1"/>
</dbReference>
<dbReference type="Pfam" id="PF12806">
    <property type="entry name" value="Acyl-CoA_dh_C"/>
    <property type="match status" value="1"/>
</dbReference>
<comment type="caution">
    <text evidence="11">The sequence shown here is derived from an EMBL/GenBank/DDBJ whole genome shotgun (WGS) entry which is preliminary data.</text>
</comment>
<protein>
    <submittedName>
        <fullName evidence="11">Acyl-CoA dehydrogenase</fullName>
        <ecNumber evidence="11">1.3.8.-</ecNumber>
    </submittedName>
</protein>
<evidence type="ECO:0000259" key="8">
    <source>
        <dbReference type="Pfam" id="PF02770"/>
    </source>
</evidence>
<feature type="domain" description="Acyl-CoA oxidase/dehydrogenase middle" evidence="8">
    <location>
        <begin position="160"/>
        <end position="232"/>
    </location>
</feature>